<protein>
    <submittedName>
        <fullName evidence="1">Uncharacterized protein</fullName>
    </submittedName>
</protein>
<name>A0ACC2SXC3_9FUNG</name>
<sequence length="135" mass="15248">MKRYSSSMMMVNMPRAYHLLCNKPESYKTWLADGTFSTCSKLFSQLWNIHGQVCNLVLSLCDDPHVWWFASGANVGQEKVWLFVEGEPSRVIKACLVGNKGLPEADVASIQQKELAAWGYSASPCKKLWLQKSED</sequence>
<evidence type="ECO:0000313" key="2">
    <source>
        <dbReference type="Proteomes" id="UP001165960"/>
    </source>
</evidence>
<evidence type="ECO:0000313" key="1">
    <source>
        <dbReference type="EMBL" id="KAJ9066737.1"/>
    </source>
</evidence>
<comment type="caution">
    <text evidence="1">The sequence shown here is derived from an EMBL/GenBank/DDBJ whole genome shotgun (WGS) entry which is preliminary data.</text>
</comment>
<keyword evidence="2" id="KW-1185">Reference proteome</keyword>
<gene>
    <name evidence="1" type="ORF">DSO57_1006664</name>
</gene>
<proteinExistence type="predicted"/>
<dbReference type="EMBL" id="QTSX02004279">
    <property type="protein sequence ID" value="KAJ9066737.1"/>
    <property type="molecule type" value="Genomic_DNA"/>
</dbReference>
<dbReference type="Proteomes" id="UP001165960">
    <property type="component" value="Unassembled WGS sequence"/>
</dbReference>
<organism evidence="1 2">
    <name type="scientific">Entomophthora muscae</name>
    <dbReference type="NCBI Taxonomy" id="34485"/>
    <lineage>
        <taxon>Eukaryota</taxon>
        <taxon>Fungi</taxon>
        <taxon>Fungi incertae sedis</taxon>
        <taxon>Zoopagomycota</taxon>
        <taxon>Entomophthoromycotina</taxon>
        <taxon>Entomophthoromycetes</taxon>
        <taxon>Entomophthorales</taxon>
        <taxon>Entomophthoraceae</taxon>
        <taxon>Entomophthora</taxon>
    </lineage>
</organism>
<accession>A0ACC2SXC3</accession>
<reference evidence="1" key="1">
    <citation type="submission" date="2022-04" db="EMBL/GenBank/DDBJ databases">
        <title>Genome of the entomopathogenic fungus Entomophthora muscae.</title>
        <authorList>
            <person name="Elya C."/>
            <person name="Lovett B.R."/>
            <person name="Lee E."/>
            <person name="Macias A.M."/>
            <person name="Hajek A.E."/>
            <person name="De Bivort B.L."/>
            <person name="Kasson M.T."/>
            <person name="De Fine Licht H.H."/>
            <person name="Stajich J.E."/>
        </authorList>
    </citation>
    <scope>NUCLEOTIDE SEQUENCE</scope>
    <source>
        <strain evidence="1">Berkeley</strain>
    </source>
</reference>